<dbReference type="PROSITE" id="PS50405">
    <property type="entry name" value="GST_CTER"/>
    <property type="match status" value="1"/>
</dbReference>
<keyword evidence="2 7" id="KW-0808">Transferase</keyword>
<dbReference type="PROSITE" id="PS51683">
    <property type="entry name" value="SAM_OMT_II"/>
    <property type="match status" value="1"/>
</dbReference>
<evidence type="ECO:0000259" key="5">
    <source>
        <dbReference type="PROSITE" id="PS50404"/>
    </source>
</evidence>
<dbReference type="InterPro" id="IPR036390">
    <property type="entry name" value="WH_DNA-bd_sf"/>
</dbReference>
<dbReference type="SUPFAM" id="SSF47616">
    <property type="entry name" value="GST C-terminal domain-like"/>
    <property type="match status" value="1"/>
</dbReference>
<dbReference type="Pfam" id="PF00891">
    <property type="entry name" value="Methyltransf_2"/>
    <property type="match status" value="2"/>
</dbReference>
<accession>A0A0K9P9N3</accession>
<dbReference type="Gene3D" id="1.20.1050.10">
    <property type="match status" value="1"/>
</dbReference>
<dbReference type="GO" id="GO:0004364">
    <property type="term" value="F:glutathione transferase activity"/>
    <property type="evidence" value="ECO:0007669"/>
    <property type="project" value="InterPro"/>
</dbReference>
<dbReference type="EMBL" id="LFYR01001020">
    <property type="protein sequence ID" value="KMZ65666.1"/>
    <property type="molecule type" value="Genomic_DNA"/>
</dbReference>
<gene>
    <name evidence="7" type="ORF">ZOSMA_313G00160</name>
</gene>
<feature type="transmembrane region" description="Helical" evidence="4">
    <location>
        <begin position="472"/>
        <end position="499"/>
    </location>
</feature>
<feature type="domain" description="GST C-terminal" evidence="6">
    <location>
        <begin position="78"/>
        <end position="207"/>
    </location>
</feature>
<dbReference type="STRING" id="29655.A0A0K9P9N3"/>
<dbReference type="SUPFAM" id="SSF52833">
    <property type="entry name" value="Thioredoxin-like"/>
    <property type="match status" value="1"/>
</dbReference>
<dbReference type="Pfam" id="PF13409">
    <property type="entry name" value="GST_N_2"/>
    <property type="match status" value="1"/>
</dbReference>
<sequence>MEKDDAKLLGFWKSPFVLRARLALNIKNIPYEFIEQDKGNKIPTLFHAGHVISESIKIVEYLDATWKGVDSPLILPVDPYNLTTETLWVTHIDDKIASTMKLIAKGSTKNVEKEFHEVLEILEIVFNNRSEGKSFFGKDKIGYIDISLGSLLSWMKDIEKSKKIRLLDAEKTPFLVSWAERFQSHKAVKGILIPKPNKIFEEIDDKINEGSKEKEETDKAYIFAMQMAFSSALSMSLKVVIELGVLDVIANVGFKKFISVKEIVDELSIVNPDAPIMLNRILRLLASHNIVICKLNKSDKLKETNDEATLFRTTLYALGPLSKYFVKNKDGVSVSSLLLLGHDEIYMKSWYYLKDVVMNGGIPFNMAHGMPPFEYYGVDTRFNKIFNDAFFNKTILHMKKILHSYNGFEGVSKLVDVGGGTGANLDIIVSQYPTIRGVNFDLPHVIKNASMIKGVEHVGGDMFEKIPSGDAIFMKICIFILNLTINYLSLIICMCHFCFMQFILHDWNDDHCVKILKNCWKQLPENGKVIICEGILPDEPQEDNLVLYSDMMMLMLFPGGKERMKSEYDLLAKKAGFADFKIACIVNGFFIMEFIK</sequence>
<dbReference type="Gene3D" id="3.40.50.150">
    <property type="entry name" value="Vaccinia Virus protein VP39"/>
    <property type="match status" value="1"/>
</dbReference>
<evidence type="ECO:0000313" key="7">
    <source>
        <dbReference type="EMBL" id="KMZ65666.1"/>
    </source>
</evidence>
<evidence type="ECO:0000256" key="2">
    <source>
        <dbReference type="ARBA" id="ARBA00022679"/>
    </source>
</evidence>
<feature type="domain" description="GST N-terminal" evidence="5">
    <location>
        <begin position="4"/>
        <end position="70"/>
    </location>
</feature>
<dbReference type="InterPro" id="IPR036388">
    <property type="entry name" value="WH-like_DNA-bd_sf"/>
</dbReference>
<dbReference type="GO" id="GO:0008757">
    <property type="term" value="F:S-adenosylmethionine-dependent methyltransferase activity"/>
    <property type="evidence" value="ECO:0000318"/>
    <property type="project" value="GO_Central"/>
</dbReference>
<dbReference type="InterPro" id="IPR004045">
    <property type="entry name" value="Glutathione_S-Trfase_N"/>
</dbReference>
<dbReference type="PANTHER" id="PTHR11746">
    <property type="entry name" value="O-METHYLTRANSFERASE"/>
    <property type="match status" value="1"/>
</dbReference>
<dbReference type="SUPFAM" id="SSF53335">
    <property type="entry name" value="S-adenosyl-L-methionine-dependent methyltransferases"/>
    <property type="match status" value="1"/>
</dbReference>
<dbReference type="InterPro" id="IPR029063">
    <property type="entry name" value="SAM-dependent_MTases_sf"/>
</dbReference>
<dbReference type="InterPro" id="IPR016461">
    <property type="entry name" value="COMT-like"/>
</dbReference>
<keyword evidence="4" id="KW-1133">Transmembrane helix</keyword>
<evidence type="ECO:0000256" key="1">
    <source>
        <dbReference type="ARBA" id="ARBA00022603"/>
    </source>
</evidence>
<dbReference type="InterPro" id="IPR010987">
    <property type="entry name" value="Glutathione-S-Trfase_C-like"/>
</dbReference>
<organism evidence="7 8">
    <name type="scientific">Zostera marina</name>
    <name type="common">Eelgrass</name>
    <dbReference type="NCBI Taxonomy" id="29655"/>
    <lineage>
        <taxon>Eukaryota</taxon>
        <taxon>Viridiplantae</taxon>
        <taxon>Streptophyta</taxon>
        <taxon>Embryophyta</taxon>
        <taxon>Tracheophyta</taxon>
        <taxon>Spermatophyta</taxon>
        <taxon>Magnoliopsida</taxon>
        <taxon>Liliopsida</taxon>
        <taxon>Zosteraceae</taxon>
        <taxon>Zostera</taxon>
    </lineage>
</organism>
<dbReference type="InterPro" id="IPR001077">
    <property type="entry name" value="COMT_C"/>
</dbReference>
<keyword evidence="4" id="KW-0812">Transmembrane</keyword>
<dbReference type="FunFam" id="1.10.10.10:FF:000357">
    <property type="entry name" value="Caffeic acid 3-O-methyltransferase"/>
    <property type="match status" value="1"/>
</dbReference>
<dbReference type="SUPFAM" id="SSF46785">
    <property type="entry name" value="Winged helix' DNA-binding domain"/>
    <property type="match status" value="1"/>
</dbReference>
<evidence type="ECO:0000256" key="4">
    <source>
        <dbReference type="SAM" id="Phobius"/>
    </source>
</evidence>
<dbReference type="CDD" id="cd03185">
    <property type="entry name" value="GST_C_Tau"/>
    <property type="match status" value="1"/>
</dbReference>
<comment type="caution">
    <text evidence="7">The sequence shown here is derived from an EMBL/GenBank/DDBJ whole genome shotgun (WGS) entry which is preliminary data.</text>
</comment>
<dbReference type="GO" id="GO:0032259">
    <property type="term" value="P:methylation"/>
    <property type="evidence" value="ECO:0000318"/>
    <property type="project" value="GO_Central"/>
</dbReference>
<keyword evidence="4" id="KW-0472">Membrane</keyword>
<dbReference type="Gene3D" id="1.10.10.10">
    <property type="entry name" value="Winged helix-like DNA-binding domain superfamily/Winged helix DNA-binding domain"/>
    <property type="match status" value="1"/>
</dbReference>
<evidence type="ECO:0000313" key="8">
    <source>
        <dbReference type="Proteomes" id="UP000036987"/>
    </source>
</evidence>
<name>A0A0K9P9N3_ZOSMR</name>
<dbReference type="GO" id="GO:0046983">
    <property type="term" value="F:protein dimerization activity"/>
    <property type="evidence" value="ECO:0007669"/>
    <property type="project" value="InterPro"/>
</dbReference>
<keyword evidence="1 7" id="KW-0489">Methyltransferase</keyword>
<protein>
    <submittedName>
        <fullName evidence="7">Glutathione S-transferase-O-methyltransferase fusion protein 12</fullName>
    </submittedName>
</protein>
<proteinExistence type="predicted"/>
<dbReference type="InterPro" id="IPR012967">
    <property type="entry name" value="COMT_dimerisation"/>
</dbReference>
<dbReference type="OrthoDB" id="4951845at2759"/>
<reference evidence="8" key="1">
    <citation type="journal article" date="2016" name="Nature">
        <title>The genome of the seagrass Zostera marina reveals angiosperm adaptation to the sea.</title>
        <authorList>
            <person name="Olsen J.L."/>
            <person name="Rouze P."/>
            <person name="Verhelst B."/>
            <person name="Lin Y.-C."/>
            <person name="Bayer T."/>
            <person name="Collen J."/>
            <person name="Dattolo E."/>
            <person name="De Paoli E."/>
            <person name="Dittami S."/>
            <person name="Maumus F."/>
            <person name="Michel G."/>
            <person name="Kersting A."/>
            <person name="Lauritano C."/>
            <person name="Lohaus R."/>
            <person name="Toepel M."/>
            <person name="Tonon T."/>
            <person name="Vanneste K."/>
            <person name="Amirebrahimi M."/>
            <person name="Brakel J."/>
            <person name="Bostroem C."/>
            <person name="Chovatia M."/>
            <person name="Grimwood J."/>
            <person name="Jenkins J.W."/>
            <person name="Jueterbock A."/>
            <person name="Mraz A."/>
            <person name="Stam W.T."/>
            <person name="Tice H."/>
            <person name="Bornberg-Bauer E."/>
            <person name="Green P.J."/>
            <person name="Pearson G.A."/>
            <person name="Procaccini G."/>
            <person name="Duarte C.M."/>
            <person name="Schmutz J."/>
            <person name="Reusch T.B.H."/>
            <person name="Van de Peer Y."/>
        </authorList>
    </citation>
    <scope>NUCLEOTIDE SEQUENCE [LARGE SCALE GENOMIC DNA]</scope>
    <source>
        <strain evidence="8">cv. Finnish</strain>
    </source>
</reference>
<dbReference type="Pfam" id="PF08100">
    <property type="entry name" value="Dimerisation"/>
    <property type="match status" value="1"/>
</dbReference>
<dbReference type="AlphaFoldDB" id="A0A0K9P9N3"/>
<dbReference type="InterPro" id="IPR036282">
    <property type="entry name" value="Glutathione-S-Trfase_C_sf"/>
</dbReference>
<keyword evidence="3" id="KW-0949">S-adenosyl-L-methionine</keyword>
<dbReference type="InterPro" id="IPR045074">
    <property type="entry name" value="GST_C_Tau"/>
</dbReference>
<dbReference type="GO" id="GO:0006749">
    <property type="term" value="P:glutathione metabolic process"/>
    <property type="evidence" value="ECO:0007669"/>
    <property type="project" value="InterPro"/>
</dbReference>
<evidence type="ECO:0000259" key="6">
    <source>
        <dbReference type="PROSITE" id="PS50405"/>
    </source>
</evidence>
<keyword evidence="8" id="KW-1185">Reference proteome</keyword>
<dbReference type="PROSITE" id="PS50404">
    <property type="entry name" value="GST_NTER"/>
    <property type="match status" value="1"/>
</dbReference>
<dbReference type="GO" id="GO:0008171">
    <property type="term" value="F:O-methyltransferase activity"/>
    <property type="evidence" value="ECO:0000318"/>
    <property type="project" value="GO_Central"/>
</dbReference>
<dbReference type="InterPro" id="IPR036249">
    <property type="entry name" value="Thioredoxin-like_sf"/>
</dbReference>
<dbReference type="Proteomes" id="UP000036987">
    <property type="component" value="Unassembled WGS sequence"/>
</dbReference>
<dbReference type="Gene3D" id="3.40.30.10">
    <property type="entry name" value="Glutaredoxin"/>
    <property type="match status" value="1"/>
</dbReference>
<evidence type="ECO:0000256" key="3">
    <source>
        <dbReference type="ARBA" id="ARBA00022691"/>
    </source>
</evidence>